<dbReference type="Gene3D" id="3.50.50.60">
    <property type="entry name" value="FAD/NAD(P)-binding domain"/>
    <property type="match status" value="2"/>
</dbReference>
<sequence>MWIRVNNIILDIEEDINLLKTKAAKKLKIKENQIKDFRIYKESIDARKKNSIKFNYCVEVTCDNMDKILSRVNSNEVKIENKKYNAEIEFGSEKLNNRPIIIGMGPAGLFAGLLMAQKGYKPIIIERGQDVDNRSKSVDNFWIKRELNKESNVQFGEGGAGTFSDGKLTTRIKDERCHYVLEELVKAGAPEEILYMAKPHIGTDILKSVVKNIRKTIIDLGGEVLFNSKLEDLIIKNNKIQAVIVNGNEIPCEALILAVGHSARDTYEMLFKRGVFMTAKPFAIGVRIEHLQDLINENQYGKYKDHPRLKAAEYKLTYSSKNLNRSVYSFCMCPGGQVVAAASEENTVVVNGMSNYKRDSENANSAIVVSVNPEDFGSTSPIAGINFQRHYEALAYKVAGANYNAPIQLVEDFLNDKKSTKLGNVKPSYAPGVEFSQMKECLPDYVIKALKEALPVFDKRILGFGSGDAILTGIETRTSAPVRINRNENNMSISTEGLYPAGEGAGYAGGIISAAVDGLKIAETIIKKYNVPNY</sequence>
<keyword evidence="3" id="KW-1185">Reference proteome</keyword>
<evidence type="ECO:0000259" key="1">
    <source>
        <dbReference type="Pfam" id="PF21688"/>
    </source>
</evidence>
<dbReference type="PIRSF" id="PIRSF038984">
    <property type="entry name" value="FAD_binding_protein"/>
    <property type="match status" value="1"/>
</dbReference>
<protein>
    <recommendedName>
        <fullName evidence="1">FAD-dependent protein C-terminal domain-containing protein</fullName>
    </recommendedName>
</protein>
<dbReference type="EMBL" id="JACSQB010000080">
    <property type="protein sequence ID" value="MBD8047567.1"/>
    <property type="molecule type" value="Genomic_DNA"/>
</dbReference>
<dbReference type="InterPro" id="IPR028348">
    <property type="entry name" value="FAD-binding_protein"/>
</dbReference>
<dbReference type="Proteomes" id="UP000627166">
    <property type="component" value="Unassembled WGS sequence"/>
</dbReference>
<organism evidence="2 3">
    <name type="scientific">Clostridium faecium</name>
    <dbReference type="NCBI Taxonomy" id="2762223"/>
    <lineage>
        <taxon>Bacteria</taxon>
        <taxon>Bacillati</taxon>
        <taxon>Bacillota</taxon>
        <taxon>Clostridia</taxon>
        <taxon>Eubacteriales</taxon>
        <taxon>Clostridiaceae</taxon>
        <taxon>Clostridium</taxon>
    </lineage>
</organism>
<name>A0ABR8YTH6_9CLOT</name>
<feature type="domain" description="FAD-dependent protein C-terminal" evidence="1">
    <location>
        <begin position="281"/>
        <end position="478"/>
    </location>
</feature>
<accession>A0ABR8YTH6</accession>
<comment type="caution">
    <text evidence="2">The sequence shown here is derived from an EMBL/GenBank/DDBJ whole genome shotgun (WGS) entry which is preliminary data.</text>
</comment>
<dbReference type="InterPro" id="IPR036188">
    <property type="entry name" value="FAD/NAD-bd_sf"/>
</dbReference>
<dbReference type="SUPFAM" id="SSF51905">
    <property type="entry name" value="FAD/NAD(P)-binding domain"/>
    <property type="match status" value="1"/>
</dbReference>
<gene>
    <name evidence="2" type="ORF">H9637_11040</name>
</gene>
<dbReference type="RefSeq" id="WP_191740537.1">
    <property type="nucleotide sequence ID" value="NZ_JACSQB010000080.1"/>
</dbReference>
<proteinExistence type="predicted"/>
<dbReference type="Pfam" id="PF21688">
    <property type="entry name" value="FAD-depend_C"/>
    <property type="match status" value="1"/>
</dbReference>
<dbReference type="InterPro" id="IPR049516">
    <property type="entry name" value="FAD-depend_C"/>
</dbReference>
<evidence type="ECO:0000313" key="3">
    <source>
        <dbReference type="Proteomes" id="UP000627166"/>
    </source>
</evidence>
<dbReference type="PANTHER" id="PTHR42842:SF3">
    <property type="entry name" value="FAD_NAD(P)-BINDING OXIDOREDUCTASE FAMILY PROTEIN"/>
    <property type="match status" value="1"/>
</dbReference>
<evidence type="ECO:0000313" key="2">
    <source>
        <dbReference type="EMBL" id="MBD8047567.1"/>
    </source>
</evidence>
<dbReference type="PANTHER" id="PTHR42842">
    <property type="entry name" value="FAD/NAD(P)-BINDING OXIDOREDUCTASE"/>
    <property type="match status" value="1"/>
</dbReference>
<dbReference type="Gene3D" id="3.30.70.2700">
    <property type="match status" value="1"/>
</dbReference>
<reference evidence="2 3" key="1">
    <citation type="submission" date="2020-08" db="EMBL/GenBank/DDBJ databases">
        <title>A Genomic Blueprint of the Chicken Gut Microbiome.</title>
        <authorList>
            <person name="Gilroy R."/>
            <person name="Ravi A."/>
            <person name="Getino M."/>
            <person name="Pursley I."/>
            <person name="Horton D.L."/>
            <person name="Alikhan N.-F."/>
            <person name="Baker D."/>
            <person name="Gharbi K."/>
            <person name="Hall N."/>
            <person name="Watson M."/>
            <person name="Adriaenssens E.M."/>
            <person name="Foster-Nyarko E."/>
            <person name="Jarju S."/>
            <person name="Secka A."/>
            <person name="Antonio M."/>
            <person name="Oren A."/>
            <person name="Chaudhuri R."/>
            <person name="La Ragione R.M."/>
            <person name="Hildebrand F."/>
            <person name="Pallen M.J."/>
        </authorList>
    </citation>
    <scope>NUCLEOTIDE SEQUENCE [LARGE SCALE GENOMIC DNA]</scope>
    <source>
        <strain evidence="2 3">N37</strain>
    </source>
</reference>